<sequence>MGLKIDRKQDKRVVHACTHMLADIPNGVTVCSSELVAGGILQEGTALGGKDAAGLYHVVKTARLTEDATVTTKAYKVAKGHHFKVGDFIMLKVGAKAYKITSINTSETLYDTINVGTTLGEAATAGAALVLAAAESADTTSAFKYVPKAMTGDSYDVEALNNHFVTAVTIGQFKESVIPAVSDDIKAALPGISLI</sequence>
<reference evidence="3 4" key="1">
    <citation type="journal article" date="2019" name="Nat. Med.">
        <title>A library of human gut bacterial isolates paired with longitudinal multiomics data enables mechanistic microbiome research.</title>
        <authorList>
            <person name="Poyet M."/>
            <person name="Groussin M."/>
            <person name="Gibbons S.M."/>
            <person name="Avila-Pacheco J."/>
            <person name="Jiang X."/>
            <person name="Kearney S.M."/>
            <person name="Perrotta A.R."/>
            <person name="Berdy B."/>
            <person name="Zhao S."/>
            <person name="Lieberman T.D."/>
            <person name="Swanson P.K."/>
            <person name="Smith M."/>
            <person name="Roesemann S."/>
            <person name="Alexander J.E."/>
            <person name="Rich S.A."/>
            <person name="Livny J."/>
            <person name="Vlamakis H."/>
            <person name="Clish C."/>
            <person name="Bullock K."/>
            <person name="Deik A."/>
            <person name="Scott J."/>
            <person name="Pierce K.A."/>
            <person name="Xavier R.J."/>
            <person name="Alm E.J."/>
        </authorList>
    </citation>
    <scope>NUCLEOTIDE SEQUENCE [LARGE SCALE GENOMIC DNA]</scope>
    <source>
        <strain evidence="2 4">BIOML-A19</strain>
        <strain evidence="1 3">BIOML-A27</strain>
    </source>
</reference>
<name>A0A6A2FL01_BACUN</name>
<dbReference type="Proteomes" id="UP000487221">
    <property type="component" value="Unassembled WGS sequence"/>
</dbReference>
<dbReference type="EMBL" id="WCTY01000021">
    <property type="protein sequence ID" value="KAB4183100.1"/>
    <property type="molecule type" value="Genomic_DNA"/>
</dbReference>
<comment type="caution">
    <text evidence="2">The sequence shown here is derived from an EMBL/GenBank/DDBJ whole genome shotgun (WGS) entry which is preliminary data.</text>
</comment>
<protein>
    <submittedName>
        <fullName evidence="2">Uncharacterized protein</fullName>
    </submittedName>
</protein>
<gene>
    <name evidence="2" type="ORF">GAQ44_12075</name>
    <name evidence="1" type="ORF">GAQ59_13215</name>
</gene>
<proteinExistence type="predicted"/>
<evidence type="ECO:0000313" key="4">
    <source>
        <dbReference type="Proteomes" id="UP000487221"/>
    </source>
</evidence>
<evidence type="ECO:0000313" key="3">
    <source>
        <dbReference type="Proteomes" id="UP000433928"/>
    </source>
</evidence>
<dbReference type="Proteomes" id="UP000433928">
    <property type="component" value="Unassembled WGS sequence"/>
</dbReference>
<organism evidence="2 4">
    <name type="scientific">Bacteroides uniformis</name>
    <dbReference type="NCBI Taxonomy" id="820"/>
    <lineage>
        <taxon>Bacteria</taxon>
        <taxon>Pseudomonadati</taxon>
        <taxon>Bacteroidota</taxon>
        <taxon>Bacteroidia</taxon>
        <taxon>Bacteroidales</taxon>
        <taxon>Bacteroidaceae</taxon>
        <taxon>Bacteroides</taxon>
    </lineage>
</organism>
<accession>A0A6A2FL01</accession>
<dbReference type="RefSeq" id="WP_151853639.1">
    <property type="nucleotide sequence ID" value="NZ_WCTY01000021.1"/>
</dbReference>
<dbReference type="AlphaFoldDB" id="A0A6A2FL01"/>
<evidence type="ECO:0000313" key="1">
    <source>
        <dbReference type="EMBL" id="KAB4169004.1"/>
    </source>
</evidence>
<evidence type="ECO:0000313" key="2">
    <source>
        <dbReference type="EMBL" id="KAB4183100.1"/>
    </source>
</evidence>
<dbReference type="EMBL" id="WCUG01000010">
    <property type="protein sequence ID" value="KAB4169004.1"/>
    <property type="molecule type" value="Genomic_DNA"/>
</dbReference>